<evidence type="ECO:0000256" key="6">
    <source>
        <dbReference type="RuleBase" id="RU365102"/>
    </source>
</evidence>
<dbReference type="InterPro" id="IPR001727">
    <property type="entry name" value="GDT1-like"/>
</dbReference>
<evidence type="ECO:0000256" key="2">
    <source>
        <dbReference type="ARBA" id="ARBA00009190"/>
    </source>
</evidence>
<feature type="transmembrane region" description="Helical" evidence="6">
    <location>
        <begin position="66"/>
        <end position="83"/>
    </location>
</feature>
<dbReference type="Proteomes" id="UP000430222">
    <property type="component" value="Unassembled WGS sequence"/>
</dbReference>
<dbReference type="AlphaFoldDB" id="A0A6I2UUA3"/>
<comment type="similarity">
    <text evidence="2 6">Belongs to the GDT1 family.</text>
</comment>
<evidence type="ECO:0000256" key="3">
    <source>
        <dbReference type="ARBA" id="ARBA00022692"/>
    </source>
</evidence>
<comment type="caution">
    <text evidence="6">Lacks conserved residue(s) required for the propagation of feature annotation.</text>
</comment>
<reference evidence="7 8" key="1">
    <citation type="submission" date="2019-08" db="EMBL/GenBank/DDBJ databases">
        <title>In-depth cultivation of the pig gut microbiome towards novel bacterial diversity and tailored functional studies.</title>
        <authorList>
            <person name="Wylensek D."/>
            <person name="Hitch T.C.A."/>
            <person name="Clavel T."/>
        </authorList>
    </citation>
    <scope>NUCLEOTIDE SEQUENCE [LARGE SCALE GENOMIC DNA]</scope>
    <source>
        <strain evidence="8">WCA-380-WT-3B3</strain>
    </source>
</reference>
<dbReference type="GO" id="GO:0046873">
    <property type="term" value="F:metal ion transmembrane transporter activity"/>
    <property type="evidence" value="ECO:0007669"/>
    <property type="project" value="InterPro"/>
</dbReference>
<proteinExistence type="inferred from homology"/>
<evidence type="ECO:0000313" key="8">
    <source>
        <dbReference type="Proteomes" id="UP000430222"/>
    </source>
</evidence>
<evidence type="ECO:0000256" key="1">
    <source>
        <dbReference type="ARBA" id="ARBA00004141"/>
    </source>
</evidence>
<keyword evidence="4 6" id="KW-1133">Transmembrane helix</keyword>
<evidence type="ECO:0000313" key="7">
    <source>
        <dbReference type="EMBL" id="MSV25733.1"/>
    </source>
</evidence>
<dbReference type="PANTHER" id="PTHR12608">
    <property type="entry name" value="TRANSMEMBRANE PROTEIN HTP-1 RELATED"/>
    <property type="match status" value="1"/>
</dbReference>
<dbReference type="PANTHER" id="PTHR12608:SF1">
    <property type="entry name" value="TRANSMEMBRANE PROTEIN 165"/>
    <property type="match status" value="1"/>
</dbReference>
<dbReference type="RefSeq" id="WP_154621491.1">
    <property type="nucleotide sequence ID" value="NZ_CBCTNG010000014.1"/>
</dbReference>
<keyword evidence="8" id="KW-1185">Reference proteome</keyword>
<evidence type="ECO:0000256" key="4">
    <source>
        <dbReference type="ARBA" id="ARBA00022989"/>
    </source>
</evidence>
<feature type="transmembrane region" description="Helical" evidence="6">
    <location>
        <begin position="36"/>
        <end position="59"/>
    </location>
</feature>
<keyword evidence="5 6" id="KW-0472">Membrane</keyword>
<comment type="subcellular location">
    <subcellularLocation>
        <location evidence="1 6">Membrane</location>
        <topology evidence="1 6">Multi-pass membrane protein</topology>
    </subcellularLocation>
</comment>
<evidence type="ECO:0000256" key="5">
    <source>
        <dbReference type="ARBA" id="ARBA00023136"/>
    </source>
</evidence>
<protein>
    <recommendedName>
        <fullName evidence="6">GDT1 family protein</fullName>
    </recommendedName>
</protein>
<feature type="transmembrane region" description="Helical" evidence="6">
    <location>
        <begin position="130"/>
        <end position="152"/>
    </location>
</feature>
<sequence length="185" mass="20100">MEAFWASFLIVFLAEFGDKTQFLVMAFAAKYDWRQVFVGMTLGIVIVHSVAVAAGNLIGGWIPEQVMEVLVSLMFIGFGIWTLCGADEEEEASPSRFGPLFTVALTFLAGEMGDKTQFAAMSAAVRYDCWQTVLAGAVIGMIAADSMGLLAGKFLHQRLPAGKMRYLSAGIFFLFGIAGLVRMMV</sequence>
<accession>A0A6I2UUA3</accession>
<keyword evidence="3 6" id="KW-0812">Transmembrane</keyword>
<name>A0A6I2UUA3_9FIRM</name>
<dbReference type="GO" id="GO:0016020">
    <property type="term" value="C:membrane"/>
    <property type="evidence" value="ECO:0007669"/>
    <property type="project" value="UniProtKB-SubCell"/>
</dbReference>
<feature type="transmembrane region" description="Helical" evidence="6">
    <location>
        <begin position="164"/>
        <end position="184"/>
    </location>
</feature>
<dbReference type="Pfam" id="PF01169">
    <property type="entry name" value="GDT1"/>
    <property type="match status" value="2"/>
</dbReference>
<gene>
    <name evidence="7" type="ORF">FYJ78_11270</name>
</gene>
<dbReference type="EMBL" id="VUNL01000014">
    <property type="protein sequence ID" value="MSV25733.1"/>
    <property type="molecule type" value="Genomic_DNA"/>
</dbReference>
<organism evidence="7 8">
    <name type="scientific">Selenomonas montiformis</name>
    <dbReference type="NCBI Taxonomy" id="2652285"/>
    <lineage>
        <taxon>Bacteria</taxon>
        <taxon>Bacillati</taxon>
        <taxon>Bacillota</taxon>
        <taxon>Negativicutes</taxon>
        <taxon>Selenomonadales</taxon>
        <taxon>Selenomonadaceae</taxon>
        <taxon>Selenomonas</taxon>
    </lineage>
</organism>
<comment type="caution">
    <text evidence="7">The sequence shown here is derived from an EMBL/GenBank/DDBJ whole genome shotgun (WGS) entry which is preliminary data.</text>
</comment>